<organism evidence="1 2">
    <name type="scientific">Sporothrix schenckii 1099-18</name>
    <dbReference type="NCBI Taxonomy" id="1397361"/>
    <lineage>
        <taxon>Eukaryota</taxon>
        <taxon>Fungi</taxon>
        <taxon>Dikarya</taxon>
        <taxon>Ascomycota</taxon>
        <taxon>Pezizomycotina</taxon>
        <taxon>Sordariomycetes</taxon>
        <taxon>Sordariomycetidae</taxon>
        <taxon>Ophiostomatales</taxon>
        <taxon>Ophiostomataceae</taxon>
        <taxon>Sporothrix</taxon>
    </lineage>
</organism>
<reference evidence="1 2" key="2">
    <citation type="journal article" date="2015" name="Eukaryot. Cell">
        <title>Asexual propagation of a virulent clone complex in a human and feline outbreak of sporotrichosis.</title>
        <authorList>
            <person name="Teixeira Mde M."/>
            <person name="Rodrigues A.M."/>
            <person name="Tsui C.K."/>
            <person name="de Almeida L.G."/>
            <person name="Van Diepeningen A.D."/>
            <person name="van den Ende B.G."/>
            <person name="Fernandes G.F."/>
            <person name="Kano R."/>
            <person name="Hamelin R.C."/>
            <person name="Lopes-Bezerra L.M."/>
            <person name="Vasconcelos A.T."/>
            <person name="de Hoog S."/>
            <person name="de Camargo Z.P."/>
            <person name="Felipe M.S."/>
        </authorList>
    </citation>
    <scope>NUCLEOTIDE SEQUENCE [LARGE SCALE GENOMIC DNA]</scope>
    <source>
        <strain evidence="1 2">1099-18</strain>
    </source>
</reference>
<dbReference type="VEuPathDB" id="FungiDB:SPSK_10174"/>
<gene>
    <name evidence="1" type="ORF">SPSK_10174</name>
</gene>
<proteinExistence type="predicted"/>
<comment type="caution">
    <text evidence="1">The sequence shown here is derived from an EMBL/GenBank/DDBJ whole genome shotgun (WGS) entry which is preliminary data.</text>
</comment>
<sequence>MNLRLAEGPLPASDFLLELFHAPVQRVNGVLGLCPFMLQCMWMLGLDVRGDCNATGLADCQSPLVSNWTSSGQKCAPARGWPV</sequence>
<name>A0A0F2M643_SPOSC</name>
<dbReference type="EMBL" id="AXCR01000007">
    <property type="protein sequence ID" value="KJR84275.1"/>
    <property type="molecule type" value="Genomic_DNA"/>
</dbReference>
<dbReference type="RefSeq" id="XP_016586951.1">
    <property type="nucleotide sequence ID" value="XM_016736724.1"/>
</dbReference>
<dbReference type="AlphaFoldDB" id="A0A0F2M643"/>
<dbReference type="GeneID" id="27672001"/>
<evidence type="ECO:0000313" key="2">
    <source>
        <dbReference type="Proteomes" id="UP000033710"/>
    </source>
</evidence>
<evidence type="ECO:0000313" key="1">
    <source>
        <dbReference type="EMBL" id="KJR84275.1"/>
    </source>
</evidence>
<dbReference type="Proteomes" id="UP000033710">
    <property type="component" value="Unassembled WGS sequence"/>
</dbReference>
<protein>
    <submittedName>
        <fullName evidence="1">Uncharacterized protein</fullName>
    </submittedName>
</protein>
<dbReference type="KEGG" id="ssck:SPSK_10174"/>
<accession>A0A0F2M643</accession>
<reference evidence="1 2" key="1">
    <citation type="journal article" date="2014" name="BMC Genomics">
        <title>Comparative genomics of the major fungal agents of human and animal Sporotrichosis: Sporothrix schenckii and Sporothrix brasiliensis.</title>
        <authorList>
            <person name="Teixeira M.M."/>
            <person name="de Almeida L.G."/>
            <person name="Kubitschek-Barreira P."/>
            <person name="Alves F.L."/>
            <person name="Kioshima E.S."/>
            <person name="Abadio A.K."/>
            <person name="Fernandes L."/>
            <person name="Derengowski L.S."/>
            <person name="Ferreira K.S."/>
            <person name="Souza R.C."/>
            <person name="Ruiz J.C."/>
            <person name="de Andrade N.C."/>
            <person name="Paes H.C."/>
            <person name="Nicola A.M."/>
            <person name="Albuquerque P."/>
            <person name="Gerber A.L."/>
            <person name="Martins V.P."/>
            <person name="Peconick L.D."/>
            <person name="Neto A.V."/>
            <person name="Chaucanez C.B."/>
            <person name="Silva P.A."/>
            <person name="Cunha O.L."/>
            <person name="de Oliveira F.F."/>
            <person name="dos Santos T.C."/>
            <person name="Barros A.L."/>
            <person name="Soares M.A."/>
            <person name="de Oliveira L.M."/>
            <person name="Marini M.M."/>
            <person name="Villalobos-Duno H."/>
            <person name="Cunha M.M."/>
            <person name="de Hoog S."/>
            <person name="da Silveira J.F."/>
            <person name="Henrissat B."/>
            <person name="Nino-Vega G.A."/>
            <person name="Cisalpino P.S."/>
            <person name="Mora-Montes H.M."/>
            <person name="Almeida S.R."/>
            <person name="Stajich J.E."/>
            <person name="Lopes-Bezerra L.M."/>
            <person name="Vasconcelos A.T."/>
            <person name="Felipe M.S."/>
        </authorList>
    </citation>
    <scope>NUCLEOTIDE SEQUENCE [LARGE SCALE GENOMIC DNA]</scope>
    <source>
        <strain evidence="1 2">1099-18</strain>
    </source>
</reference>